<keyword evidence="2" id="KW-0489">Methyltransferase</keyword>
<dbReference type="AlphaFoldDB" id="A0AA87QCC0"/>
<dbReference type="Proteomes" id="UP000026941">
    <property type="component" value="Unassembled WGS sequence"/>
</dbReference>
<gene>
    <name evidence="2" type="ORF">RRH01S_08_02230</name>
</gene>
<proteinExistence type="predicted"/>
<dbReference type="EMBL" id="BAYX01000008">
    <property type="protein sequence ID" value="GAJ94484.1"/>
    <property type="molecule type" value="Genomic_DNA"/>
</dbReference>
<comment type="caution">
    <text evidence="2">The sequence shown here is derived from an EMBL/GenBank/DDBJ whole genome shotgun (WGS) entry which is preliminary data.</text>
</comment>
<accession>A0AA87QCC0</accession>
<feature type="domain" description="Methyltransferase type 11" evidence="1">
    <location>
        <begin position="32"/>
        <end position="129"/>
    </location>
</feature>
<dbReference type="GO" id="GO:0008757">
    <property type="term" value="F:S-adenosylmethionine-dependent methyltransferase activity"/>
    <property type="evidence" value="ECO:0007669"/>
    <property type="project" value="InterPro"/>
</dbReference>
<organism evidence="2 3">
    <name type="scientific">Rhizobium rhizogenes NBRC 13257</name>
    <dbReference type="NCBI Taxonomy" id="1220581"/>
    <lineage>
        <taxon>Bacteria</taxon>
        <taxon>Pseudomonadati</taxon>
        <taxon>Pseudomonadota</taxon>
        <taxon>Alphaproteobacteria</taxon>
        <taxon>Hyphomicrobiales</taxon>
        <taxon>Rhizobiaceae</taxon>
        <taxon>Rhizobium/Agrobacterium group</taxon>
        <taxon>Rhizobium</taxon>
    </lineage>
</organism>
<dbReference type="Gene3D" id="3.40.50.150">
    <property type="entry name" value="Vaccinia Virus protein VP39"/>
    <property type="match status" value="1"/>
</dbReference>
<protein>
    <submittedName>
        <fullName evidence="2">Methyltransferase</fullName>
    </submittedName>
</protein>
<dbReference type="InterPro" id="IPR013216">
    <property type="entry name" value="Methyltransf_11"/>
</dbReference>
<reference evidence="2 3" key="1">
    <citation type="submission" date="2014-05" db="EMBL/GenBank/DDBJ databases">
        <title>Whole genome shotgun sequence of Rhizobium rhizogenes NBRC 13257.</title>
        <authorList>
            <person name="Katano-Makiyama Y."/>
            <person name="Hosoyama A."/>
            <person name="Hashimoto M."/>
            <person name="Hosoyama Y."/>
            <person name="Noguchi M."/>
            <person name="Tsuchikane K."/>
            <person name="Kimura A."/>
            <person name="Ohji S."/>
            <person name="Ichikawa N."/>
            <person name="Yamazoe A."/>
            <person name="Fujita N."/>
        </authorList>
    </citation>
    <scope>NUCLEOTIDE SEQUENCE [LARGE SCALE GENOMIC DNA]</scope>
    <source>
        <strain evidence="2 3">NBRC 13257</strain>
    </source>
</reference>
<name>A0AA87QCC0_RHIRH</name>
<dbReference type="InterPro" id="IPR029063">
    <property type="entry name" value="SAM-dependent_MTases_sf"/>
</dbReference>
<evidence type="ECO:0000313" key="2">
    <source>
        <dbReference type="EMBL" id="GAJ94484.1"/>
    </source>
</evidence>
<dbReference type="GO" id="GO:0032259">
    <property type="term" value="P:methylation"/>
    <property type="evidence" value="ECO:0007669"/>
    <property type="project" value="UniProtKB-KW"/>
</dbReference>
<dbReference type="RefSeq" id="WP_034520050.1">
    <property type="nucleotide sequence ID" value="NZ_BAYX01000008.1"/>
</dbReference>
<keyword evidence="2" id="KW-0808">Transferase</keyword>
<dbReference type="Pfam" id="PF08241">
    <property type="entry name" value="Methyltransf_11"/>
    <property type="match status" value="1"/>
</dbReference>
<dbReference type="SUPFAM" id="SSF53335">
    <property type="entry name" value="S-adenosyl-L-methionine-dependent methyltransferases"/>
    <property type="match status" value="1"/>
</dbReference>
<evidence type="ECO:0000313" key="3">
    <source>
        <dbReference type="Proteomes" id="UP000026941"/>
    </source>
</evidence>
<dbReference type="PANTHER" id="PTHR43591:SF24">
    <property type="entry name" value="2-METHOXY-6-POLYPRENYL-1,4-BENZOQUINOL METHYLASE, MITOCHONDRIAL"/>
    <property type="match status" value="1"/>
</dbReference>
<evidence type="ECO:0000259" key="1">
    <source>
        <dbReference type="Pfam" id="PF08241"/>
    </source>
</evidence>
<dbReference type="CDD" id="cd02440">
    <property type="entry name" value="AdoMet_MTases"/>
    <property type="match status" value="1"/>
</dbReference>
<sequence>MLNRADFYDAELKRHNGHLRAAASVGVRDRVLDIGCGAGQSTREAARIAVEGDAIGVDTSSEMLEVARRRSKEAGLQNIAFEEGDAQHHAFPAASFDLCISRFGVMFFADPAAAFANIARALRPGARLAWMVWQSQARNEWSGAIRRALAPETAVSANALTPFSLGDPTIATELLSTAGFVSIDFIDVREPVFYGSNVDAAFDALINLYLVKDALSRTEEAPDKALQRLRDLLGAHMTTEGVLFDSRAWIITARRG</sequence>
<dbReference type="PANTHER" id="PTHR43591">
    <property type="entry name" value="METHYLTRANSFERASE"/>
    <property type="match status" value="1"/>
</dbReference>